<dbReference type="SUPFAM" id="SSF50621">
    <property type="entry name" value="Alanine racemase C-terminal domain-like"/>
    <property type="match status" value="1"/>
</dbReference>
<dbReference type="Gene3D" id="2.40.37.10">
    <property type="entry name" value="Lyase, Ornithine Decarboxylase, Chain A, domain 1"/>
    <property type="match status" value="1"/>
</dbReference>
<comment type="cofactor">
    <cofactor evidence="1 4 5">
        <name>pyridoxal 5'-phosphate</name>
        <dbReference type="ChEBI" id="CHEBI:597326"/>
    </cofactor>
</comment>
<feature type="modified residue" description="N6-(pyridoxal phosphate)lysine" evidence="4 5">
    <location>
        <position position="42"/>
    </location>
</feature>
<evidence type="ECO:0000256" key="3">
    <source>
        <dbReference type="ARBA" id="ARBA00023235"/>
    </source>
</evidence>
<dbReference type="PROSITE" id="PS00395">
    <property type="entry name" value="ALANINE_RACEMASE"/>
    <property type="match status" value="1"/>
</dbReference>
<dbReference type="UniPathway" id="UPA00042">
    <property type="reaction ID" value="UER00497"/>
</dbReference>
<dbReference type="SUPFAM" id="SSF51419">
    <property type="entry name" value="PLP-binding barrel"/>
    <property type="match status" value="1"/>
</dbReference>
<dbReference type="Pfam" id="PF00842">
    <property type="entry name" value="Ala_racemase_C"/>
    <property type="match status" value="1"/>
</dbReference>
<dbReference type="GO" id="GO:0030170">
    <property type="term" value="F:pyridoxal phosphate binding"/>
    <property type="evidence" value="ECO:0007669"/>
    <property type="project" value="UniProtKB-UniRule"/>
</dbReference>
<dbReference type="HAMAP" id="MF_01201">
    <property type="entry name" value="Ala_racemase"/>
    <property type="match status" value="1"/>
</dbReference>
<accession>A0A1G1ZMU5</accession>
<dbReference type="NCBIfam" id="TIGR00492">
    <property type="entry name" value="alr"/>
    <property type="match status" value="1"/>
</dbReference>
<dbReference type="STRING" id="1798407.A3A16_01130"/>
<feature type="active site" description="Proton acceptor; specific for L-alanine" evidence="4">
    <location>
        <position position="268"/>
    </location>
</feature>
<comment type="function">
    <text evidence="4">Catalyzes the interconversion of L-alanine and D-alanine. May also act on other amino acids.</text>
</comment>
<dbReference type="SMART" id="SM01005">
    <property type="entry name" value="Ala_racemase_C"/>
    <property type="match status" value="1"/>
</dbReference>
<gene>
    <name evidence="8" type="ORF">A3A16_01130</name>
</gene>
<reference evidence="8 9" key="1">
    <citation type="journal article" date="2016" name="Nat. Commun.">
        <title>Thousands of microbial genomes shed light on interconnected biogeochemical processes in an aquifer system.</title>
        <authorList>
            <person name="Anantharaman K."/>
            <person name="Brown C.T."/>
            <person name="Hug L.A."/>
            <person name="Sharon I."/>
            <person name="Castelle C.J."/>
            <person name="Probst A.J."/>
            <person name="Thomas B.C."/>
            <person name="Singh A."/>
            <person name="Wilkins M.J."/>
            <person name="Karaoz U."/>
            <person name="Brodie E.L."/>
            <person name="Williams K.H."/>
            <person name="Hubbard S.S."/>
            <person name="Banfield J.F."/>
        </authorList>
    </citation>
    <scope>NUCLEOTIDE SEQUENCE [LARGE SCALE GENOMIC DNA]</scope>
</reference>
<dbReference type="PANTHER" id="PTHR30511:SF0">
    <property type="entry name" value="ALANINE RACEMASE, CATABOLIC-RELATED"/>
    <property type="match status" value="1"/>
</dbReference>
<evidence type="ECO:0000313" key="8">
    <source>
        <dbReference type="EMBL" id="OGY65973.1"/>
    </source>
</evidence>
<dbReference type="Pfam" id="PF01168">
    <property type="entry name" value="Ala_racemase_N"/>
    <property type="match status" value="1"/>
</dbReference>
<comment type="similarity">
    <text evidence="4">Belongs to the alanine racemase family.</text>
</comment>
<dbReference type="PRINTS" id="PR00992">
    <property type="entry name" value="ALARACEMASE"/>
</dbReference>
<dbReference type="InterPro" id="IPR020622">
    <property type="entry name" value="Ala_racemase_pyridoxalP-BS"/>
</dbReference>
<protein>
    <recommendedName>
        <fullName evidence="4">Alanine racemase</fullName>
        <ecNumber evidence="4">5.1.1.1</ecNumber>
    </recommendedName>
</protein>
<proteinExistence type="inferred from homology"/>
<dbReference type="InterPro" id="IPR029066">
    <property type="entry name" value="PLP-binding_barrel"/>
</dbReference>
<name>A0A1G1ZMU5_9BACT</name>
<dbReference type="InterPro" id="IPR011079">
    <property type="entry name" value="Ala_racemase_C"/>
</dbReference>
<evidence type="ECO:0000313" key="9">
    <source>
        <dbReference type="Proteomes" id="UP000177942"/>
    </source>
</evidence>
<dbReference type="CDD" id="cd00430">
    <property type="entry name" value="PLPDE_III_AR"/>
    <property type="match status" value="1"/>
</dbReference>
<dbReference type="FunFam" id="3.20.20.10:FF:000002">
    <property type="entry name" value="Alanine racemase"/>
    <property type="match status" value="1"/>
</dbReference>
<dbReference type="InterPro" id="IPR000821">
    <property type="entry name" value="Ala_racemase"/>
</dbReference>
<evidence type="ECO:0000256" key="6">
    <source>
        <dbReference type="PIRSR" id="PIRSR600821-52"/>
    </source>
</evidence>
<comment type="catalytic activity">
    <reaction evidence="4">
        <text>L-alanine = D-alanine</text>
        <dbReference type="Rhea" id="RHEA:20249"/>
        <dbReference type="ChEBI" id="CHEBI:57416"/>
        <dbReference type="ChEBI" id="CHEBI:57972"/>
        <dbReference type="EC" id="5.1.1.1"/>
    </reaction>
</comment>
<keyword evidence="3 4" id="KW-0413">Isomerase</keyword>
<dbReference type="GO" id="GO:0030632">
    <property type="term" value="P:D-alanine biosynthetic process"/>
    <property type="evidence" value="ECO:0007669"/>
    <property type="project" value="UniProtKB-UniRule"/>
</dbReference>
<dbReference type="EC" id="5.1.1.1" evidence="4"/>
<dbReference type="Gene3D" id="3.20.20.10">
    <property type="entry name" value="Alanine racemase"/>
    <property type="match status" value="1"/>
</dbReference>
<dbReference type="GO" id="GO:0008784">
    <property type="term" value="F:alanine racemase activity"/>
    <property type="evidence" value="ECO:0007669"/>
    <property type="project" value="UniProtKB-UniRule"/>
</dbReference>
<evidence type="ECO:0000256" key="5">
    <source>
        <dbReference type="PIRSR" id="PIRSR600821-50"/>
    </source>
</evidence>
<feature type="binding site" evidence="4 6">
    <location>
        <position position="136"/>
    </location>
    <ligand>
        <name>substrate</name>
    </ligand>
</feature>
<dbReference type="Proteomes" id="UP000177942">
    <property type="component" value="Unassembled WGS sequence"/>
</dbReference>
<evidence type="ECO:0000256" key="2">
    <source>
        <dbReference type="ARBA" id="ARBA00022898"/>
    </source>
</evidence>
<dbReference type="AlphaFoldDB" id="A0A1G1ZMU5"/>
<dbReference type="PANTHER" id="PTHR30511">
    <property type="entry name" value="ALANINE RACEMASE"/>
    <property type="match status" value="1"/>
</dbReference>
<evidence type="ECO:0000259" key="7">
    <source>
        <dbReference type="SMART" id="SM01005"/>
    </source>
</evidence>
<organism evidence="8 9">
    <name type="scientific">Candidatus Harrisonbacteria bacterium RIFCSPLOWO2_01_FULL_44_18</name>
    <dbReference type="NCBI Taxonomy" id="1798407"/>
    <lineage>
        <taxon>Bacteria</taxon>
        <taxon>Candidatus Harrisoniibacteriota</taxon>
    </lineage>
</organism>
<dbReference type="EMBL" id="MHJJ01000005">
    <property type="protein sequence ID" value="OGY65973.1"/>
    <property type="molecule type" value="Genomic_DNA"/>
</dbReference>
<evidence type="ECO:0000256" key="1">
    <source>
        <dbReference type="ARBA" id="ARBA00001933"/>
    </source>
</evidence>
<feature type="binding site" evidence="4 6">
    <location>
        <position position="316"/>
    </location>
    <ligand>
        <name>substrate</name>
    </ligand>
</feature>
<dbReference type="GO" id="GO:0005829">
    <property type="term" value="C:cytosol"/>
    <property type="evidence" value="ECO:0007669"/>
    <property type="project" value="TreeGrafter"/>
</dbReference>
<feature type="active site" description="Proton acceptor; specific for D-alanine" evidence="4">
    <location>
        <position position="42"/>
    </location>
</feature>
<comment type="caution">
    <text evidence="8">The sequence shown here is derived from an EMBL/GenBank/DDBJ whole genome shotgun (WGS) entry which is preliminary data.</text>
</comment>
<comment type="pathway">
    <text evidence="4">Amino-acid biosynthesis; D-alanine biosynthesis; D-alanine from L-alanine: step 1/1.</text>
</comment>
<feature type="domain" description="Alanine racemase C-terminal" evidence="7">
    <location>
        <begin position="247"/>
        <end position="374"/>
    </location>
</feature>
<sequence>MSTPNFNNLKTWIEIDSAAVKKNFRTIKSRLKSGTKLWSVVKSNAYGHGLLTFSKLANDLGVDGFCVDSVIEGAKLRDNYIRKPILVLGPTLPDLFAKALQNDITVTISNFEILKKLAASKYKPRFHLKIDTGMHRQGFYVEELSKVSRLITNYQLPITGTYTHFASAKDINYPTYTEIQFKKFLEAIKILENSGGKNLIKHAAATGAVLINKKYHLDAVRVGMGLYGYWPSKELEMQIPGINFAPVLSWHVLVSEIKNLKKGDFVGYDLIERVNRPTKMAVLPIGYWHGFPRALSSIGQVLISGKRARVLGRVSMDIIVVDVTDINCKVGSKATIIGNQKSEEIPATELAFQSGTTHYEAITRINPLIERKTTNG</sequence>
<keyword evidence="2 4" id="KW-0663">Pyridoxal phosphate</keyword>
<dbReference type="InterPro" id="IPR009006">
    <property type="entry name" value="Ala_racemase/Decarboxylase_C"/>
</dbReference>
<evidence type="ECO:0000256" key="4">
    <source>
        <dbReference type="HAMAP-Rule" id="MF_01201"/>
    </source>
</evidence>
<dbReference type="InterPro" id="IPR001608">
    <property type="entry name" value="Ala_racemase_N"/>
</dbReference>